<accession>C0GF40</accession>
<sequence length="305" mass="33599">MTLSNLQKALKSGEFIVTGELGPPKSAERDKIEHHGHLLGGVVDAINLTDNQTAIVRTSSVACGKILIDMGLDPVIQITCRDRNRIAIQSDVLGAAALGIKNILCLQGDHANFGNEPNAKNVNDLDSMNLIQTLKNMRDEEVFIGGEKLEAPIDICIGAVENPFADPFEYRAYRLAKKVEAGADFIQTQAIFDMDRFERWMEKVRELGIHKKVPILAGVIPIKSLGAARYMKNNVSGMIVPDEIIDRIKGAEKKKEEGVKLCVEMIEHLKTVEGVAGIHLMAVAWEEIVPEICERAGLLPRPKFD</sequence>
<dbReference type="Proteomes" id="UP000006443">
    <property type="component" value="Unassembled WGS sequence"/>
</dbReference>
<comment type="caution">
    <text evidence="9">The sequence shown here is derived from an EMBL/GenBank/DDBJ whole genome shotgun (WGS) entry which is preliminary data.</text>
</comment>
<evidence type="ECO:0000256" key="6">
    <source>
        <dbReference type="ARBA" id="ARBA00023002"/>
    </source>
</evidence>
<name>C0GF40_DETAL</name>
<evidence type="ECO:0000313" key="10">
    <source>
        <dbReference type="Proteomes" id="UP000006443"/>
    </source>
</evidence>
<dbReference type="STRING" id="555088.DealDRAFT_1099"/>
<evidence type="ECO:0000256" key="7">
    <source>
        <dbReference type="ARBA" id="ARBA00048628"/>
    </source>
</evidence>
<dbReference type="EMBL" id="ACJM01000004">
    <property type="protein sequence ID" value="EEG78222.1"/>
    <property type="molecule type" value="Genomic_DNA"/>
</dbReference>
<comment type="cofactor">
    <cofactor evidence="1 8">
        <name>FAD</name>
        <dbReference type="ChEBI" id="CHEBI:57692"/>
    </cofactor>
</comment>
<evidence type="ECO:0000256" key="8">
    <source>
        <dbReference type="RuleBase" id="RU003862"/>
    </source>
</evidence>
<dbReference type="AlphaFoldDB" id="C0GF40"/>
<dbReference type="InterPro" id="IPR003171">
    <property type="entry name" value="Mehydrof_redctse-like"/>
</dbReference>
<comment type="similarity">
    <text evidence="3 8">Belongs to the methylenetetrahydrofolate reductase family.</text>
</comment>
<keyword evidence="4 8" id="KW-0285">Flavoprotein</keyword>
<dbReference type="GO" id="GO:0035999">
    <property type="term" value="P:tetrahydrofolate interconversion"/>
    <property type="evidence" value="ECO:0007669"/>
    <property type="project" value="UniProtKB-UniPathway"/>
</dbReference>
<evidence type="ECO:0000256" key="2">
    <source>
        <dbReference type="ARBA" id="ARBA00004777"/>
    </source>
</evidence>
<dbReference type="GO" id="GO:0009086">
    <property type="term" value="P:methionine biosynthetic process"/>
    <property type="evidence" value="ECO:0007669"/>
    <property type="project" value="TreeGrafter"/>
</dbReference>
<dbReference type="UniPathway" id="UPA00193"/>
<dbReference type="GO" id="GO:0005829">
    <property type="term" value="C:cytosol"/>
    <property type="evidence" value="ECO:0007669"/>
    <property type="project" value="TreeGrafter"/>
</dbReference>
<keyword evidence="5 8" id="KW-0274">FAD</keyword>
<dbReference type="CDD" id="cd00537">
    <property type="entry name" value="MTHFR"/>
    <property type="match status" value="1"/>
</dbReference>
<dbReference type="Gene3D" id="3.20.20.220">
    <property type="match status" value="1"/>
</dbReference>
<evidence type="ECO:0000256" key="3">
    <source>
        <dbReference type="ARBA" id="ARBA00006743"/>
    </source>
</evidence>
<reference evidence="9 10" key="1">
    <citation type="submission" date="2009-02" db="EMBL/GenBank/DDBJ databases">
        <title>Sequencing of the draft genome and assembly of Dethiobacter alkaliphilus AHT 1.</title>
        <authorList>
            <consortium name="US DOE Joint Genome Institute (JGI-PGF)"/>
            <person name="Lucas S."/>
            <person name="Copeland A."/>
            <person name="Lapidus A."/>
            <person name="Glavina del Rio T."/>
            <person name="Dalin E."/>
            <person name="Tice H."/>
            <person name="Bruce D."/>
            <person name="Goodwin L."/>
            <person name="Pitluck S."/>
            <person name="Larimer F."/>
            <person name="Land M.L."/>
            <person name="Hauser L."/>
            <person name="Muyzer G."/>
        </authorList>
    </citation>
    <scope>NUCLEOTIDE SEQUENCE [LARGE SCALE GENOMIC DNA]</scope>
    <source>
        <strain evidence="9 10">AHT 1</strain>
    </source>
</reference>
<dbReference type="InterPro" id="IPR029041">
    <property type="entry name" value="FAD-linked_oxidoreductase-like"/>
</dbReference>
<keyword evidence="6 8" id="KW-0560">Oxidoreductase</keyword>
<evidence type="ECO:0000256" key="1">
    <source>
        <dbReference type="ARBA" id="ARBA00001974"/>
    </source>
</evidence>
<gene>
    <name evidence="9" type="ORF">DealDRAFT_1099</name>
</gene>
<dbReference type="GO" id="GO:0071949">
    <property type="term" value="F:FAD binding"/>
    <property type="evidence" value="ECO:0007669"/>
    <property type="project" value="TreeGrafter"/>
</dbReference>
<evidence type="ECO:0000256" key="4">
    <source>
        <dbReference type="ARBA" id="ARBA00022630"/>
    </source>
</evidence>
<organism evidence="9 10">
    <name type="scientific">Dethiobacter alkaliphilus AHT 1</name>
    <dbReference type="NCBI Taxonomy" id="555088"/>
    <lineage>
        <taxon>Bacteria</taxon>
        <taxon>Bacillati</taxon>
        <taxon>Bacillota</taxon>
        <taxon>Dethiobacteria</taxon>
        <taxon>Dethiobacterales</taxon>
        <taxon>Dethiobacteraceae</taxon>
        <taxon>Dethiobacter</taxon>
    </lineage>
</organism>
<comment type="catalytic activity">
    <reaction evidence="7">
        <text>(6S)-5-methyl-5,6,7,8-tetrahydrofolate + NAD(+) = (6R)-5,10-methylene-5,6,7,8-tetrahydrofolate + NADH + H(+)</text>
        <dbReference type="Rhea" id="RHEA:19821"/>
        <dbReference type="ChEBI" id="CHEBI:15378"/>
        <dbReference type="ChEBI" id="CHEBI:15636"/>
        <dbReference type="ChEBI" id="CHEBI:18608"/>
        <dbReference type="ChEBI" id="CHEBI:57540"/>
        <dbReference type="ChEBI" id="CHEBI:57945"/>
        <dbReference type="EC" id="1.5.1.54"/>
    </reaction>
    <physiologicalReaction direction="right-to-left" evidence="7">
        <dbReference type="Rhea" id="RHEA:19823"/>
    </physiologicalReaction>
</comment>
<dbReference type="RefSeq" id="WP_008515599.1">
    <property type="nucleotide sequence ID" value="NZ_ACJM01000004.1"/>
</dbReference>
<dbReference type="OrthoDB" id="9803687at2"/>
<dbReference type="GO" id="GO:0106312">
    <property type="term" value="F:methylenetetrahydrofolate reductase (NADH) activity"/>
    <property type="evidence" value="ECO:0007669"/>
    <property type="project" value="UniProtKB-EC"/>
</dbReference>
<evidence type="ECO:0000313" key="9">
    <source>
        <dbReference type="EMBL" id="EEG78222.1"/>
    </source>
</evidence>
<dbReference type="PANTHER" id="PTHR45754:SF3">
    <property type="entry name" value="METHYLENETETRAHYDROFOLATE REDUCTASE (NADPH)"/>
    <property type="match status" value="1"/>
</dbReference>
<comment type="pathway">
    <text evidence="2 8">One-carbon metabolism; tetrahydrofolate interconversion.</text>
</comment>
<dbReference type="Pfam" id="PF02219">
    <property type="entry name" value="MTHFR"/>
    <property type="match status" value="1"/>
</dbReference>
<keyword evidence="10" id="KW-1185">Reference proteome</keyword>
<dbReference type="SUPFAM" id="SSF51730">
    <property type="entry name" value="FAD-linked oxidoreductase"/>
    <property type="match status" value="1"/>
</dbReference>
<protein>
    <recommendedName>
        <fullName evidence="8">Methylenetetrahydrofolate reductase</fullName>
    </recommendedName>
</protein>
<dbReference type="eggNOG" id="COG0685">
    <property type="taxonomic scope" value="Bacteria"/>
</dbReference>
<proteinExistence type="inferred from homology"/>
<evidence type="ECO:0000256" key="5">
    <source>
        <dbReference type="ARBA" id="ARBA00022827"/>
    </source>
</evidence>
<dbReference type="PANTHER" id="PTHR45754">
    <property type="entry name" value="METHYLENETETRAHYDROFOLATE REDUCTASE"/>
    <property type="match status" value="1"/>
</dbReference>